<feature type="region of interest" description="Disordered" evidence="1">
    <location>
        <begin position="1"/>
        <end position="30"/>
    </location>
</feature>
<dbReference type="GO" id="GO:0019005">
    <property type="term" value="C:SCF ubiquitin ligase complex"/>
    <property type="evidence" value="ECO:0007669"/>
    <property type="project" value="TreeGrafter"/>
</dbReference>
<name>A0AA39K7Y0_9AGAR</name>
<feature type="region of interest" description="Disordered" evidence="1">
    <location>
        <begin position="406"/>
        <end position="463"/>
    </location>
</feature>
<dbReference type="InterPro" id="IPR032675">
    <property type="entry name" value="LRR_dom_sf"/>
</dbReference>
<evidence type="ECO:0000256" key="1">
    <source>
        <dbReference type="SAM" id="MobiDB-lite"/>
    </source>
</evidence>
<dbReference type="EMBL" id="JAUEPT010000001">
    <property type="protein sequence ID" value="KAK0456145.1"/>
    <property type="molecule type" value="Genomic_DNA"/>
</dbReference>
<organism evidence="3 4">
    <name type="scientific">Armillaria borealis</name>
    <dbReference type="NCBI Taxonomy" id="47425"/>
    <lineage>
        <taxon>Eukaryota</taxon>
        <taxon>Fungi</taxon>
        <taxon>Dikarya</taxon>
        <taxon>Basidiomycota</taxon>
        <taxon>Agaricomycotina</taxon>
        <taxon>Agaricomycetes</taxon>
        <taxon>Agaricomycetidae</taxon>
        <taxon>Agaricales</taxon>
        <taxon>Marasmiineae</taxon>
        <taxon>Physalacriaceae</taxon>
        <taxon>Armillaria</taxon>
    </lineage>
</organism>
<comment type="caution">
    <text evidence="3">The sequence shown here is derived from an EMBL/GenBank/DDBJ whole genome shotgun (WGS) entry which is preliminary data.</text>
</comment>
<feature type="compositionally biased region" description="Low complexity" evidence="1">
    <location>
        <begin position="340"/>
        <end position="359"/>
    </location>
</feature>
<dbReference type="InterPro" id="IPR006553">
    <property type="entry name" value="Leu-rich_rpt_Cys-con_subtyp"/>
</dbReference>
<dbReference type="SUPFAM" id="SSF52047">
    <property type="entry name" value="RNI-like"/>
    <property type="match status" value="1"/>
</dbReference>
<feature type="region of interest" description="Disordered" evidence="1">
    <location>
        <begin position="339"/>
        <end position="376"/>
    </location>
</feature>
<dbReference type="PANTHER" id="PTHR13318">
    <property type="entry name" value="PARTNER OF PAIRED, ISOFORM B-RELATED"/>
    <property type="match status" value="1"/>
</dbReference>
<dbReference type="PANTHER" id="PTHR13318:SF190">
    <property type="entry name" value="PARTNER OF PAIRED, ISOFORM B"/>
    <property type="match status" value="1"/>
</dbReference>
<reference evidence="3" key="1">
    <citation type="submission" date="2023-06" db="EMBL/GenBank/DDBJ databases">
        <authorList>
            <consortium name="Lawrence Berkeley National Laboratory"/>
            <person name="Ahrendt S."/>
            <person name="Sahu N."/>
            <person name="Indic B."/>
            <person name="Wong-Bajracharya J."/>
            <person name="Merenyi Z."/>
            <person name="Ke H.-M."/>
            <person name="Monk M."/>
            <person name="Kocsube S."/>
            <person name="Drula E."/>
            <person name="Lipzen A."/>
            <person name="Balint B."/>
            <person name="Henrissat B."/>
            <person name="Andreopoulos B."/>
            <person name="Martin F.M."/>
            <person name="Harder C.B."/>
            <person name="Rigling D."/>
            <person name="Ford K.L."/>
            <person name="Foster G.D."/>
            <person name="Pangilinan J."/>
            <person name="Papanicolaou A."/>
            <person name="Barry K."/>
            <person name="LaButti K."/>
            <person name="Viragh M."/>
            <person name="Koriabine M."/>
            <person name="Yan M."/>
            <person name="Riley R."/>
            <person name="Champramary S."/>
            <person name="Plett K.L."/>
            <person name="Tsai I.J."/>
            <person name="Slot J."/>
            <person name="Sipos G."/>
            <person name="Plett J."/>
            <person name="Nagy L.G."/>
            <person name="Grigoriev I.V."/>
        </authorList>
    </citation>
    <scope>NUCLEOTIDE SEQUENCE</scope>
    <source>
        <strain evidence="3">FPL87.14</strain>
    </source>
</reference>
<keyword evidence="4" id="KW-1185">Reference proteome</keyword>
<feature type="compositionally biased region" description="Low complexity" evidence="1">
    <location>
        <begin position="1084"/>
        <end position="1096"/>
    </location>
</feature>
<accession>A0AA39K7Y0</accession>
<sequence length="1131" mass="123976">MAPRSASTSAQPEKPPKKTKSSSSGGAKKKKLTAFNKFMVRRLPPGPGLTKLYPISKRKWLVSRRLKPEISHQERIDFGDILGFRVIAVLSDVEQLFSVDFCLLRVSSHIKTATQRSLGASKFAEDPAGCLSTSSLGTGKIAKIRRARFGSTRARLIQGGTRILFTSPWVIFDTRALHSLAVGKKGAHSGSPKREKYEPLFPVIFRDRHFTGGSQRDNFVIVLGSRMLNPTVIDNGDTVFHFDFPEESDVAALTHGISRPASPDPASSSSGIAEGERFVECIGPETDSGKGKGVSIPMPIPSGSLLREEDVFSDLQPSSHPGSSPSLSVFVNYPQRDVHSSWGPSSSSSRSNASSPPESLIGPSEGTVYGKGKGKATDLPPCLPPLAFSRPEFSYSHIAWPSSSVTDSVEPSSYGSPRFDSPNSPSPSLSFDATNLPNPSQSNQSHNPTHVRRRTLSNSSIRSTSSVSTLSLSKLRGKAFSGTPGNLTRKLLRKSGIPATDDVPVEAPIQSDPLSHASCEILEEQFKDASLSYTISSIDGSQSFPPTTLKGKSRSNSSPFPFSILDLATTDHFIPLSLTIPSHFEALPKELRLRVLLAFLDVHKEDHEKDLMQGQWTVMKASSSKNKWVGRDRAMRELVKLSRVSKSWQMLLSDGQLWRRLDLRSFCNVPKTLILRLTSVAGPFITSLNFAGHVFLLSTTLTDVTDHLCVQRTSSNGVPFTQLTALSFRGCSPALEKLDVKGLHIVTNATSAISRKQTLLMRVLRLSGLKHVDDKTMAVVGKACPDLEVLDLSYCRQLHNSALEAFVACGEDENLGVETVVLNARQVGRDAGDNNRYRRRITQLRHISLSFCFLLTDIACSNLAHSVPRLEFLELAGIGDDLADEGLIRLLDTTPMIRRLDLEDAAQITDAVISAITPSVKAEDEASSNVRDVREAGHALEHLVISYASIVTEDTLLTLIRACTRLKVLEADNTRIGPRVFREFIRLCRSREMSDSKIVAVDCRTIGEHVVKEMASTTRPRLGWRAYDSRKLKYLDGRDGDLEDLKVGQDECDDKRVVVKTFYSWQTVDSVKTSREKRRKSGSSRRAANGSGSSSGDIDDIGHTTRWWSPGGRRSGANSPTDVGRDTCRIM</sequence>
<protein>
    <recommendedName>
        <fullName evidence="2">F-box domain-containing protein</fullName>
    </recommendedName>
</protein>
<feature type="region of interest" description="Disordered" evidence="1">
    <location>
        <begin position="1074"/>
        <end position="1131"/>
    </location>
</feature>
<feature type="compositionally biased region" description="Polar residues" evidence="1">
    <location>
        <begin position="1"/>
        <end position="11"/>
    </location>
</feature>
<dbReference type="Pfam" id="PF12937">
    <property type="entry name" value="F-box-like"/>
    <property type="match status" value="1"/>
</dbReference>
<dbReference type="InterPro" id="IPR001810">
    <property type="entry name" value="F-box_dom"/>
</dbReference>
<feature type="compositionally biased region" description="Polar residues" evidence="1">
    <location>
        <begin position="421"/>
        <end position="448"/>
    </location>
</feature>
<feature type="domain" description="F-box" evidence="2">
    <location>
        <begin position="636"/>
        <end position="664"/>
    </location>
</feature>
<evidence type="ECO:0000313" key="4">
    <source>
        <dbReference type="Proteomes" id="UP001175226"/>
    </source>
</evidence>
<dbReference type="SMART" id="SM00367">
    <property type="entry name" value="LRR_CC"/>
    <property type="match status" value="4"/>
</dbReference>
<evidence type="ECO:0000313" key="3">
    <source>
        <dbReference type="EMBL" id="KAK0456145.1"/>
    </source>
</evidence>
<dbReference type="Proteomes" id="UP001175226">
    <property type="component" value="Unassembled WGS sequence"/>
</dbReference>
<dbReference type="Gene3D" id="3.80.10.10">
    <property type="entry name" value="Ribonuclease Inhibitor"/>
    <property type="match status" value="2"/>
</dbReference>
<dbReference type="AlphaFoldDB" id="A0AA39K7Y0"/>
<gene>
    <name evidence="3" type="ORF">EV421DRAFT_2013481</name>
</gene>
<evidence type="ECO:0000259" key="2">
    <source>
        <dbReference type="Pfam" id="PF12937"/>
    </source>
</evidence>
<dbReference type="GO" id="GO:0031146">
    <property type="term" value="P:SCF-dependent proteasomal ubiquitin-dependent protein catabolic process"/>
    <property type="evidence" value="ECO:0007669"/>
    <property type="project" value="TreeGrafter"/>
</dbReference>
<proteinExistence type="predicted"/>